<dbReference type="Pfam" id="PF01479">
    <property type="entry name" value="S4"/>
    <property type="match status" value="1"/>
</dbReference>
<dbReference type="InterPro" id="IPR002942">
    <property type="entry name" value="S4_RNA-bd"/>
</dbReference>
<dbReference type="PROSITE" id="PS01149">
    <property type="entry name" value="PSI_RSU"/>
    <property type="match status" value="1"/>
</dbReference>
<reference evidence="7" key="1">
    <citation type="journal article" date="2020" name="mSystems">
        <title>Genome- and Community-Level Interaction Insights into Carbon Utilization and Element Cycling Functions of Hydrothermarchaeota in Hydrothermal Sediment.</title>
        <authorList>
            <person name="Zhou Z."/>
            <person name="Liu Y."/>
            <person name="Xu W."/>
            <person name="Pan J."/>
            <person name="Luo Z.H."/>
            <person name="Li M."/>
        </authorList>
    </citation>
    <scope>NUCLEOTIDE SEQUENCE [LARGE SCALE GENOMIC DNA]</scope>
    <source>
        <strain evidence="7">SpSt-289</strain>
    </source>
</reference>
<dbReference type="SMART" id="SM00363">
    <property type="entry name" value="S4"/>
    <property type="match status" value="1"/>
</dbReference>
<proteinExistence type="inferred from homology"/>
<dbReference type="InterPro" id="IPR050343">
    <property type="entry name" value="RsuA_PseudoU_synthase"/>
</dbReference>
<protein>
    <recommendedName>
        <fullName evidence="4">Pseudouridine synthase</fullName>
        <ecNumber evidence="4">5.4.99.-</ecNumber>
    </recommendedName>
</protein>
<evidence type="ECO:0000313" key="7">
    <source>
        <dbReference type="EMBL" id="HDX30817.1"/>
    </source>
</evidence>
<dbReference type="SUPFAM" id="SSF55174">
    <property type="entry name" value="Alpha-L RNA-binding motif"/>
    <property type="match status" value="1"/>
</dbReference>
<sequence>MTLERLQKVMAAAGVGSRRKCEELIAAGRVEVNGKRVQTPGVKVDPVHDQIVVDGKVVKPVQTHHYYKVHKPRGVLSDAPAADGERRTVLDLAPPDAGRLFPVGRLDLHSEGLVLLTDDGELAHRLTHPRYEHPKTYYVLVERTPTVAALAALREGVDLPEGRTAPAEVEIVQALPEMLKLSKGPNEGVWLRIVLREGKKRQIRHMTAAVGYPTLRLVRWAIGPLTLGDLAVGQCVPLRQAEVMALRRAVGLPETAIDKRSTPTNRRLPPAPSSQRQKNGPRPDARKRNFFKSTKR</sequence>
<dbReference type="InterPro" id="IPR020094">
    <property type="entry name" value="TruA/RsuA/RluB/E/F_N"/>
</dbReference>
<dbReference type="Gene3D" id="3.30.70.580">
    <property type="entry name" value="Pseudouridine synthase I, catalytic domain, N-terminal subdomain"/>
    <property type="match status" value="1"/>
</dbReference>
<keyword evidence="3" id="KW-0694">RNA-binding</keyword>
<dbReference type="InterPro" id="IPR042092">
    <property type="entry name" value="PsdUridine_s_RsuA/RluB/E/F_cat"/>
</dbReference>
<name>A0A7C1FEM1_9CHLR</name>
<keyword evidence="2 4" id="KW-0413">Isomerase</keyword>
<dbReference type="EC" id="5.4.99.-" evidence="4"/>
<dbReference type="InterPro" id="IPR018496">
    <property type="entry name" value="PsdUridine_synth_RsuA/RluB_CS"/>
</dbReference>
<comment type="caution">
    <text evidence="7">The sequence shown here is derived from an EMBL/GenBank/DDBJ whole genome shotgun (WGS) entry which is preliminary data.</text>
</comment>
<dbReference type="InterPro" id="IPR000748">
    <property type="entry name" value="PsdUridine_synth_RsuA/RluB/E/F"/>
</dbReference>
<dbReference type="GO" id="GO:0000455">
    <property type="term" value="P:enzyme-directed rRNA pseudouridine synthesis"/>
    <property type="evidence" value="ECO:0007669"/>
    <property type="project" value="UniProtKB-ARBA"/>
</dbReference>
<dbReference type="GO" id="GO:0003723">
    <property type="term" value="F:RNA binding"/>
    <property type="evidence" value="ECO:0007669"/>
    <property type="project" value="UniProtKB-KW"/>
</dbReference>
<dbReference type="InterPro" id="IPR006145">
    <property type="entry name" value="PsdUridine_synth_RsuA/RluA"/>
</dbReference>
<dbReference type="FunFam" id="3.10.290.10:FF:000003">
    <property type="entry name" value="Pseudouridine synthase"/>
    <property type="match status" value="1"/>
</dbReference>
<dbReference type="Pfam" id="PF00849">
    <property type="entry name" value="PseudoU_synth_2"/>
    <property type="match status" value="1"/>
</dbReference>
<evidence type="ECO:0000259" key="6">
    <source>
        <dbReference type="SMART" id="SM00363"/>
    </source>
</evidence>
<dbReference type="CDD" id="cd00165">
    <property type="entry name" value="S4"/>
    <property type="match status" value="1"/>
</dbReference>
<dbReference type="Gene3D" id="3.30.70.1560">
    <property type="entry name" value="Alpha-L RNA-binding motif"/>
    <property type="match status" value="1"/>
</dbReference>
<dbReference type="AlphaFoldDB" id="A0A7C1FEM1"/>
<feature type="region of interest" description="Disordered" evidence="5">
    <location>
        <begin position="255"/>
        <end position="296"/>
    </location>
</feature>
<dbReference type="InterPro" id="IPR020103">
    <property type="entry name" value="PsdUridine_synth_cat_dom_sf"/>
</dbReference>
<dbReference type="PANTHER" id="PTHR47683:SF2">
    <property type="entry name" value="RNA-BINDING S4 DOMAIN-CONTAINING PROTEIN"/>
    <property type="match status" value="1"/>
</dbReference>
<evidence type="ECO:0000256" key="1">
    <source>
        <dbReference type="ARBA" id="ARBA00008348"/>
    </source>
</evidence>
<dbReference type="NCBIfam" id="TIGR00093">
    <property type="entry name" value="pseudouridine synthase"/>
    <property type="match status" value="1"/>
</dbReference>
<evidence type="ECO:0000256" key="3">
    <source>
        <dbReference type="PROSITE-ProRule" id="PRU00182"/>
    </source>
</evidence>
<dbReference type="CDD" id="cd02870">
    <property type="entry name" value="PseudoU_synth_RsuA_like"/>
    <property type="match status" value="1"/>
</dbReference>
<dbReference type="PROSITE" id="PS50889">
    <property type="entry name" value="S4"/>
    <property type="match status" value="1"/>
</dbReference>
<dbReference type="SUPFAM" id="SSF55120">
    <property type="entry name" value="Pseudouridine synthase"/>
    <property type="match status" value="1"/>
</dbReference>
<dbReference type="EMBL" id="DSMG01000053">
    <property type="protein sequence ID" value="HDX30817.1"/>
    <property type="molecule type" value="Genomic_DNA"/>
</dbReference>
<accession>A0A7C1FEM1</accession>
<evidence type="ECO:0000256" key="5">
    <source>
        <dbReference type="SAM" id="MobiDB-lite"/>
    </source>
</evidence>
<dbReference type="Gene3D" id="3.10.290.10">
    <property type="entry name" value="RNA-binding S4 domain"/>
    <property type="match status" value="1"/>
</dbReference>
<gene>
    <name evidence="7" type="ORF">ENQ20_04915</name>
</gene>
<dbReference type="InterPro" id="IPR036986">
    <property type="entry name" value="S4_RNA-bd_sf"/>
</dbReference>
<evidence type="ECO:0000256" key="4">
    <source>
        <dbReference type="RuleBase" id="RU003887"/>
    </source>
</evidence>
<comment type="similarity">
    <text evidence="1 4">Belongs to the pseudouridine synthase RsuA family.</text>
</comment>
<feature type="domain" description="RNA-binding S4" evidence="6">
    <location>
        <begin position="4"/>
        <end position="63"/>
    </location>
</feature>
<organism evidence="7">
    <name type="scientific">Caldilinea aerophila</name>
    <dbReference type="NCBI Taxonomy" id="133453"/>
    <lineage>
        <taxon>Bacteria</taxon>
        <taxon>Bacillati</taxon>
        <taxon>Chloroflexota</taxon>
        <taxon>Caldilineae</taxon>
        <taxon>Caldilineales</taxon>
        <taxon>Caldilineaceae</taxon>
        <taxon>Caldilinea</taxon>
    </lineage>
</organism>
<dbReference type="GO" id="GO:0120159">
    <property type="term" value="F:rRNA pseudouridine synthase activity"/>
    <property type="evidence" value="ECO:0007669"/>
    <property type="project" value="UniProtKB-ARBA"/>
</dbReference>
<dbReference type="PANTHER" id="PTHR47683">
    <property type="entry name" value="PSEUDOURIDINE SYNTHASE FAMILY PROTEIN-RELATED"/>
    <property type="match status" value="1"/>
</dbReference>
<evidence type="ECO:0000256" key="2">
    <source>
        <dbReference type="ARBA" id="ARBA00023235"/>
    </source>
</evidence>